<dbReference type="GO" id="GO:0000981">
    <property type="term" value="F:DNA-binding transcription factor activity, RNA polymerase II-specific"/>
    <property type="evidence" value="ECO:0000318"/>
    <property type="project" value="GO_Central"/>
</dbReference>
<reference evidence="5" key="2">
    <citation type="journal article" date="2007" name="Science">
        <title>Draft genome sequence of the sexually transmitted pathogen Trichomonas vaginalis.</title>
        <authorList>
            <person name="Carlton J.M."/>
            <person name="Hirt R.P."/>
            <person name="Silva J.C."/>
            <person name="Delcher A.L."/>
            <person name="Schatz M."/>
            <person name="Zhao Q."/>
            <person name="Wortman J.R."/>
            <person name="Bidwell S.L."/>
            <person name="Alsmark U.C.M."/>
            <person name="Besteiro S."/>
            <person name="Sicheritz-Ponten T."/>
            <person name="Noel C.J."/>
            <person name="Dacks J.B."/>
            <person name="Foster P.G."/>
            <person name="Simillion C."/>
            <person name="Van de Peer Y."/>
            <person name="Miranda-Saavedra D."/>
            <person name="Barton G.J."/>
            <person name="Westrop G.D."/>
            <person name="Mueller S."/>
            <person name="Dessi D."/>
            <person name="Fiori P.L."/>
            <person name="Ren Q."/>
            <person name="Paulsen I."/>
            <person name="Zhang H."/>
            <person name="Bastida-Corcuera F.D."/>
            <person name="Simoes-Barbosa A."/>
            <person name="Brown M.T."/>
            <person name="Hayes R.D."/>
            <person name="Mukherjee M."/>
            <person name="Okumura C.Y."/>
            <person name="Schneider R."/>
            <person name="Smith A.J."/>
            <person name="Vanacova S."/>
            <person name="Villalvazo M."/>
            <person name="Haas B.J."/>
            <person name="Pertea M."/>
            <person name="Feldblyum T.V."/>
            <person name="Utterback T.R."/>
            <person name="Shu C.L."/>
            <person name="Osoegawa K."/>
            <person name="de Jong P.J."/>
            <person name="Hrdy I."/>
            <person name="Horvathova L."/>
            <person name="Zubacova Z."/>
            <person name="Dolezal P."/>
            <person name="Malik S.B."/>
            <person name="Logsdon J.M. Jr."/>
            <person name="Henze K."/>
            <person name="Gupta A."/>
            <person name="Wang C.C."/>
            <person name="Dunne R.L."/>
            <person name="Upcroft J.A."/>
            <person name="Upcroft P."/>
            <person name="White O."/>
            <person name="Salzberg S.L."/>
            <person name="Tang P."/>
            <person name="Chiu C.-H."/>
            <person name="Lee Y.-S."/>
            <person name="Embley T.M."/>
            <person name="Coombs G.H."/>
            <person name="Mottram J.C."/>
            <person name="Tachezy J."/>
            <person name="Fraser-Liggett C.M."/>
            <person name="Johnson P.J."/>
        </authorList>
    </citation>
    <scope>NUCLEOTIDE SEQUENCE [LARGE SCALE GENOMIC DNA]</scope>
    <source>
        <strain evidence="5">G3</strain>
    </source>
</reference>
<evidence type="ECO:0000313" key="6">
    <source>
        <dbReference type="Proteomes" id="UP000001542"/>
    </source>
</evidence>
<feature type="domain" description="HTH myb-type" evidence="4">
    <location>
        <begin position="95"/>
        <end position="142"/>
    </location>
</feature>
<dbReference type="VEuPathDB" id="TrichDB:TVAG_371850"/>
<reference evidence="5" key="1">
    <citation type="submission" date="2006-10" db="EMBL/GenBank/DDBJ databases">
        <authorList>
            <person name="Amadeo P."/>
            <person name="Zhao Q."/>
            <person name="Wortman J."/>
            <person name="Fraser-Liggett C."/>
            <person name="Carlton J."/>
        </authorList>
    </citation>
    <scope>NUCLEOTIDE SEQUENCE</scope>
    <source>
        <strain evidence="5">G3</strain>
    </source>
</reference>
<evidence type="ECO:0000256" key="2">
    <source>
        <dbReference type="ARBA" id="ARBA00023125"/>
    </source>
</evidence>
<dbReference type="PANTHER" id="PTHR45614">
    <property type="entry name" value="MYB PROTEIN-RELATED"/>
    <property type="match status" value="1"/>
</dbReference>
<dbReference type="KEGG" id="tva:4771691"/>
<dbReference type="SUPFAM" id="SSF46689">
    <property type="entry name" value="Homeodomain-like"/>
    <property type="match status" value="1"/>
</dbReference>
<gene>
    <name evidence="5" type="ORF">TVAG_371850</name>
</gene>
<dbReference type="PROSITE" id="PS51294">
    <property type="entry name" value="HTH_MYB"/>
    <property type="match status" value="2"/>
</dbReference>
<dbReference type="PANTHER" id="PTHR45614:SF253">
    <property type="entry name" value="CHROMOSOME UNDETERMINED SCAFFOLD_38, WHOLE GENOME SHOTGUN SEQUENCE"/>
    <property type="match status" value="1"/>
</dbReference>
<feature type="domain" description="Myb-like" evidence="3">
    <location>
        <begin position="88"/>
        <end position="138"/>
    </location>
</feature>
<dbReference type="AlphaFoldDB" id="A2E0V6"/>
<dbReference type="InterPro" id="IPR009057">
    <property type="entry name" value="Homeodomain-like_sf"/>
</dbReference>
<protein>
    <submittedName>
        <fullName evidence="5">Myb-like DNA-binding domain containing protein</fullName>
    </submittedName>
</protein>
<dbReference type="FunFam" id="1.10.10.60:FF:000010">
    <property type="entry name" value="Transcriptional activator Myb isoform A"/>
    <property type="match status" value="1"/>
</dbReference>
<dbReference type="SMART" id="SM00717">
    <property type="entry name" value="SANT"/>
    <property type="match status" value="2"/>
</dbReference>
<dbReference type="CDD" id="cd00167">
    <property type="entry name" value="SANT"/>
    <property type="match status" value="2"/>
</dbReference>
<dbReference type="STRING" id="5722.A2E0V6"/>
<dbReference type="PROSITE" id="PS50090">
    <property type="entry name" value="MYB_LIKE"/>
    <property type="match status" value="2"/>
</dbReference>
<dbReference type="Proteomes" id="UP000001542">
    <property type="component" value="Unassembled WGS sequence"/>
</dbReference>
<dbReference type="GO" id="GO:0006355">
    <property type="term" value="P:regulation of DNA-templated transcription"/>
    <property type="evidence" value="ECO:0000318"/>
    <property type="project" value="GO_Central"/>
</dbReference>
<proteinExistence type="predicted"/>
<dbReference type="SMR" id="A2E0V6"/>
<organism evidence="5 6">
    <name type="scientific">Trichomonas vaginalis (strain ATCC PRA-98 / G3)</name>
    <dbReference type="NCBI Taxonomy" id="412133"/>
    <lineage>
        <taxon>Eukaryota</taxon>
        <taxon>Metamonada</taxon>
        <taxon>Parabasalia</taxon>
        <taxon>Trichomonadida</taxon>
        <taxon>Trichomonadidae</taxon>
        <taxon>Trichomonas</taxon>
    </lineage>
</organism>
<evidence type="ECO:0000313" key="5">
    <source>
        <dbReference type="EMBL" id="EAY13711.1"/>
    </source>
</evidence>
<name>A2E0V6_TRIV3</name>
<dbReference type="eggNOG" id="KOG0048">
    <property type="taxonomic scope" value="Eukaryota"/>
</dbReference>
<evidence type="ECO:0000259" key="3">
    <source>
        <dbReference type="PROSITE" id="PS50090"/>
    </source>
</evidence>
<keyword evidence="1" id="KW-0677">Repeat</keyword>
<evidence type="ECO:0000256" key="1">
    <source>
        <dbReference type="ARBA" id="ARBA00022737"/>
    </source>
</evidence>
<dbReference type="Pfam" id="PF13921">
    <property type="entry name" value="Myb_DNA-bind_6"/>
    <property type="match status" value="1"/>
</dbReference>
<feature type="domain" description="Myb-like" evidence="3">
    <location>
        <begin position="36"/>
        <end position="87"/>
    </location>
</feature>
<dbReference type="InterPro" id="IPR001005">
    <property type="entry name" value="SANT/Myb"/>
</dbReference>
<sequence>MNYMHSELPSIMCICPNTDGFIPMFIDPSQTMAPPKEGVKKMKFTPEEDQKLFKLINKYGTSDWMHISEMMKTRNPRQCRERWNNYLNPKLSDEPWTTTEDFTLIAKYKEFGTHWGKISKFLKNRSSNAIRNRWNFLLKKSISRTAQNSSDSS</sequence>
<dbReference type="InParanoid" id="A2E0V6"/>
<dbReference type="InterPro" id="IPR017930">
    <property type="entry name" value="Myb_dom"/>
</dbReference>
<keyword evidence="6" id="KW-1185">Reference proteome</keyword>
<dbReference type="InterPro" id="IPR050560">
    <property type="entry name" value="MYB_TF"/>
</dbReference>
<evidence type="ECO:0000259" key="4">
    <source>
        <dbReference type="PROSITE" id="PS51294"/>
    </source>
</evidence>
<dbReference type="OrthoDB" id="2143914at2759"/>
<dbReference type="EMBL" id="DS113281">
    <property type="protein sequence ID" value="EAY13711.1"/>
    <property type="molecule type" value="Genomic_DNA"/>
</dbReference>
<keyword evidence="2 5" id="KW-0238">DNA-binding</keyword>
<dbReference type="Gene3D" id="1.10.10.60">
    <property type="entry name" value="Homeodomain-like"/>
    <property type="match status" value="2"/>
</dbReference>
<accession>A2E0V6</accession>
<feature type="domain" description="HTH myb-type" evidence="4">
    <location>
        <begin position="36"/>
        <end position="91"/>
    </location>
</feature>
<dbReference type="GO" id="GO:0000978">
    <property type="term" value="F:RNA polymerase II cis-regulatory region sequence-specific DNA binding"/>
    <property type="evidence" value="ECO:0000318"/>
    <property type="project" value="GO_Central"/>
</dbReference>
<dbReference type="VEuPathDB" id="TrichDB:TVAGG3_0326100"/>
<dbReference type="RefSeq" id="XP_001325934.1">
    <property type="nucleotide sequence ID" value="XM_001325899.1"/>
</dbReference>
<dbReference type="GO" id="GO:0005634">
    <property type="term" value="C:nucleus"/>
    <property type="evidence" value="ECO:0000318"/>
    <property type="project" value="GO_Central"/>
</dbReference>